<sequence>MGESLDVVYKGLANLKNGFKPIPGKLYVTKEYLIHKPNDYFADDVMILFEDVARIEGMMTKILGRDMLANLLEVETKKGERIQFVINKQKKWLVALEQVLIERGEAEKLVYNK</sequence>
<dbReference type="InterPro" id="IPR011993">
    <property type="entry name" value="PH-like_dom_sf"/>
</dbReference>
<evidence type="ECO:0008006" key="3">
    <source>
        <dbReference type="Google" id="ProtNLM"/>
    </source>
</evidence>
<dbReference type="RefSeq" id="WP_036070240.1">
    <property type="nucleotide sequence ID" value="NZ_JAASUO010000001.1"/>
</dbReference>
<dbReference type="OrthoDB" id="2085436at2"/>
<name>A0A4R6ZTJ0_9LIST</name>
<dbReference type="EMBL" id="SNZK01000001">
    <property type="protein sequence ID" value="TDR55509.1"/>
    <property type="molecule type" value="Genomic_DNA"/>
</dbReference>
<evidence type="ECO:0000313" key="2">
    <source>
        <dbReference type="Proteomes" id="UP000295558"/>
    </source>
</evidence>
<evidence type="ECO:0000313" key="1">
    <source>
        <dbReference type="EMBL" id="TDR55509.1"/>
    </source>
</evidence>
<organism evidence="1 2">
    <name type="scientific">Listeria rocourtiae</name>
    <dbReference type="NCBI Taxonomy" id="647910"/>
    <lineage>
        <taxon>Bacteria</taxon>
        <taxon>Bacillati</taxon>
        <taxon>Bacillota</taxon>
        <taxon>Bacilli</taxon>
        <taxon>Bacillales</taxon>
        <taxon>Listeriaceae</taxon>
        <taxon>Listeria</taxon>
    </lineage>
</organism>
<proteinExistence type="predicted"/>
<reference evidence="1 2" key="1">
    <citation type="submission" date="2019-03" db="EMBL/GenBank/DDBJ databases">
        <title>Genomic Encyclopedia of Type Strains, Phase III (KMG-III): the genomes of soil and plant-associated and newly described type strains.</title>
        <authorList>
            <person name="Whitman W."/>
        </authorList>
    </citation>
    <scope>NUCLEOTIDE SEQUENCE [LARGE SCALE GENOMIC DNA]</scope>
    <source>
        <strain evidence="1 2">CECT 7972</strain>
    </source>
</reference>
<accession>A0A4R6ZTJ0</accession>
<protein>
    <recommendedName>
        <fullName evidence="3">GRAM domain-containing protein</fullName>
    </recommendedName>
</protein>
<dbReference type="Proteomes" id="UP000295558">
    <property type="component" value="Unassembled WGS sequence"/>
</dbReference>
<dbReference type="AlphaFoldDB" id="A0A4R6ZTJ0"/>
<gene>
    <name evidence="1" type="ORF">DFP96_101446</name>
</gene>
<dbReference type="Gene3D" id="2.30.29.30">
    <property type="entry name" value="Pleckstrin-homology domain (PH domain)/Phosphotyrosine-binding domain (PTB)"/>
    <property type="match status" value="1"/>
</dbReference>
<keyword evidence="2" id="KW-1185">Reference proteome</keyword>
<comment type="caution">
    <text evidence="1">The sequence shown here is derived from an EMBL/GenBank/DDBJ whole genome shotgun (WGS) entry which is preliminary data.</text>
</comment>
<dbReference type="STRING" id="1265846.PROCOU_06293"/>